<organism evidence="4 5">
    <name type="scientific">Polyangium jinanense</name>
    <dbReference type="NCBI Taxonomy" id="2829994"/>
    <lineage>
        <taxon>Bacteria</taxon>
        <taxon>Pseudomonadati</taxon>
        <taxon>Myxococcota</taxon>
        <taxon>Polyangia</taxon>
        <taxon>Polyangiales</taxon>
        <taxon>Polyangiaceae</taxon>
        <taxon>Polyangium</taxon>
    </lineage>
</organism>
<comment type="caution">
    <text evidence="4">The sequence shown here is derived from an EMBL/GenBank/DDBJ whole genome shotgun (WGS) entry which is preliminary data.</text>
</comment>
<gene>
    <name evidence="3" type="ORF">KEG57_05050</name>
    <name evidence="4" type="ORF">KEG57_18485</name>
</gene>
<dbReference type="RefSeq" id="WP_272458214.1">
    <property type="nucleotide sequence ID" value="NZ_JAGTJJ010000002.1"/>
</dbReference>
<sequence length="158" mass="16951">MSGDAKRKPEAGAPADDQDLLGTEGDVTGEEAERLAAEAERWLDAEEKSAAKDETSGADETGAAKTRDEDEDEAPLDEVEVRELLRRALRPPPGAVAPSLLGGVQKKLRTRSRGKFYGDGWSTSRSPRSTYLVTSVLMLVLVAFVFLVLLPWGGAALP</sequence>
<name>A0A9X4ARW2_9BACT</name>
<dbReference type="Proteomes" id="UP001151081">
    <property type="component" value="Unassembled WGS sequence"/>
</dbReference>
<evidence type="ECO:0000313" key="3">
    <source>
        <dbReference type="EMBL" id="MDC3979855.1"/>
    </source>
</evidence>
<protein>
    <submittedName>
        <fullName evidence="4">Uncharacterized protein</fullName>
    </submittedName>
</protein>
<evidence type="ECO:0000256" key="2">
    <source>
        <dbReference type="SAM" id="Phobius"/>
    </source>
</evidence>
<evidence type="ECO:0000313" key="4">
    <source>
        <dbReference type="EMBL" id="MDC3982508.1"/>
    </source>
</evidence>
<accession>A0A9X4ARW2</accession>
<dbReference type="AlphaFoldDB" id="A0A9X4ARW2"/>
<feature type="transmembrane region" description="Helical" evidence="2">
    <location>
        <begin position="131"/>
        <end position="152"/>
    </location>
</feature>
<evidence type="ECO:0000313" key="5">
    <source>
        <dbReference type="Proteomes" id="UP001151081"/>
    </source>
</evidence>
<feature type="compositionally biased region" description="Basic and acidic residues" evidence="1">
    <location>
        <begin position="31"/>
        <end position="55"/>
    </location>
</feature>
<reference evidence="4 5" key="1">
    <citation type="submission" date="2021-04" db="EMBL/GenBank/DDBJ databases">
        <title>Genome analysis of Polyangium sp.</title>
        <authorList>
            <person name="Li Y."/>
            <person name="Wang J."/>
        </authorList>
    </citation>
    <scope>NUCLEOTIDE SEQUENCE [LARGE SCALE GENOMIC DNA]</scope>
    <source>
        <strain evidence="4 5">SDU14</strain>
    </source>
</reference>
<proteinExistence type="predicted"/>
<dbReference type="EMBL" id="JAGTJJ010000008">
    <property type="protein sequence ID" value="MDC3982508.1"/>
    <property type="molecule type" value="Genomic_DNA"/>
</dbReference>
<dbReference type="EMBL" id="JAGTJJ010000002">
    <property type="protein sequence ID" value="MDC3979855.1"/>
    <property type="molecule type" value="Genomic_DNA"/>
</dbReference>
<feature type="compositionally biased region" description="Basic and acidic residues" evidence="1">
    <location>
        <begin position="1"/>
        <end position="10"/>
    </location>
</feature>
<keyword evidence="2" id="KW-1133">Transmembrane helix</keyword>
<feature type="region of interest" description="Disordered" evidence="1">
    <location>
        <begin position="1"/>
        <end position="77"/>
    </location>
</feature>
<evidence type="ECO:0000256" key="1">
    <source>
        <dbReference type="SAM" id="MobiDB-lite"/>
    </source>
</evidence>
<keyword evidence="2" id="KW-0472">Membrane</keyword>
<keyword evidence="2" id="KW-0812">Transmembrane</keyword>
<keyword evidence="5" id="KW-1185">Reference proteome</keyword>